<sequence length="83" mass="9247">MKPADQVILQELARYGGWMKPASLKLNVHFSGDWVGQRCRTLTDHGLLERHEDASEGAYRITDRGQEYIEGALSVSDLEASDG</sequence>
<reference evidence="3" key="2">
    <citation type="journal article" date="2019" name="Int. J. Syst. Evol. Microbiol.">
        <title>The Global Catalogue of Microorganisms (GCM) 10K type strain sequencing project: providing services to taxonomists for standard genome sequencing and annotation.</title>
        <authorList>
            <consortium name="The Broad Institute Genomics Platform"/>
            <consortium name="The Broad Institute Genome Sequencing Center for Infectious Disease"/>
            <person name="Wu L."/>
            <person name="Ma J."/>
        </authorList>
    </citation>
    <scope>NUCLEOTIDE SEQUENCE [LARGE SCALE GENOMIC DNA]</scope>
    <source>
        <strain evidence="3">DT72</strain>
    </source>
</reference>
<evidence type="ECO:0000313" key="2">
    <source>
        <dbReference type="EMBL" id="MFC7079378.1"/>
    </source>
</evidence>
<dbReference type="InterPro" id="IPR036390">
    <property type="entry name" value="WH_DNA-bd_sf"/>
</dbReference>
<dbReference type="RefSeq" id="WP_382208768.1">
    <property type="nucleotide sequence ID" value="NZ_JBHSZH010000003.1"/>
</dbReference>
<organism evidence="1 3">
    <name type="scientific">Halorussus caseinilyticus</name>
    <dbReference type="NCBI Taxonomy" id="3034025"/>
    <lineage>
        <taxon>Archaea</taxon>
        <taxon>Methanobacteriati</taxon>
        <taxon>Methanobacteriota</taxon>
        <taxon>Stenosarchaea group</taxon>
        <taxon>Halobacteria</taxon>
        <taxon>Halobacteriales</taxon>
        <taxon>Haladaptataceae</taxon>
        <taxon>Halorussus</taxon>
    </lineage>
</organism>
<dbReference type="Gene3D" id="1.10.10.10">
    <property type="entry name" value="Winged helix-like DNA-binding domain superfamily/Winged helix DNA-binding domain"/>
    <property type="match status" value="1"/>
</dbReference>
<evidence type="ECO:0000313" key="1">
    <source>
        <dbReference type="EMBL" id="MFC7079262.1"/>
    </source>
</evidence>
<reference evidence="1" key="3">
    <citation type="submission" date="2024-09" db="EMBL/GenBank/DDBJ databases">
        <authorList>
            <person name="Sun Q."/>
        </authorList>
    </citation>
    <scope>NUCLEOTIDE SEQUENCE</scope>
    <source>
        <strain evidence="1">CCM 7472</strain>
    </source>
</reference>
<dbReference type="AlphaFoldDB" id="A0ABD5WJG0"/>
<dbReference type="Proteomes" id="UP001596407">
    <property type="component" value="Unassembled WGS sequence"/>
</dbReference>
<dbReference type="InterPro" id="IPR036388">
    <property type="entry name" value="WH-like_DNA-bd_sf"/>
</dbReference>
<proteinExistence type="predicted"/>
<reference evidence="1" key="1">
    <citation type="journal article" date="2014" name="Int. J. Syst. Evol. Microbiol.">
        <title>Complete genome sequence of Corynebacterium casei LMG S-19264T (=DSM 44701T), isolated from a smear-ripened cheese.</title>
        <authorList>
            <consortium name="US DOE Joint Genome Institute (JGI-PGF)"/>
            <person name="Walter F."/>
            <person name="Albersmeier A."/>
            <person name="Kalinowski J."/>
            <person name="Ruckert C."/>
        </authorList>
    </citation>
    <scope>NUCLEOTIDE SEQUENCE [LARGE SCALE GENOMIC DNA]</scope>
    <source>
        <strain evidence="1">CCM 7472</strain>
    </source>
</reference>
<dbReference type="EMBL" id="JBHSZH010000003">
    <property type="protein sequence ID" value="MFC7079262.1"/>
    <property type="molecule type" value="Genomic_DNA"/>
</dbReference>
<evidence type="ECO:0000313" key="3">
    <source>
        <dbReference type="Proteomes" id="UP001596407"/>
    </source>
</evidence>
<comment type="caution">
    <text evidence="1">The sequence shown here is derived from an EMBL/GenBank/DDBJ whole genome shotgun (WGS) entry which is preliminary data.</text>
</comment>
<gene>
    <name evidence="1" type="ORF">ACFQJ6_02990</name>
    <name evidence="2" type="ORF">ACFQJ6_03660</name>
</gene>
<keyword evidence="3" id="KW-1185">Reference proteome</keyword>
<name>A0ABD5WJG0_9EURY</name>
<protein>
    <submittedName>
        <fullName evidence="1">Uncharacterized protein</fullName>
    </submittedName>
</protein>
<accession>A0ABD5WJG0</accession>
<dbReference type="SUPFAM" id="SSF46785">
    <property type="entry name" value="Winged helix' DNA-binding domain"/>
    <property type="match status" value="1"/>
</dbReference>
<dbReference type="EMBL" id="JBHSZH010000003">
    <property type="protein sequence ID" value="MFC7079378.1"/>
    <property type="molecule type" value="Genomic_DNA"/>
</dbReference>